<dbReference type="InterPro" id="IPR016152">
    <property type="entry name" value="PTrfase/Anion_transptr"/>
</dbReference>
<evidence type="ECO:0000256" key="1">
    <source>
        <dbReference type="ARBA" id="ARBA00022448"/>
    </source>
</evidence>
<evidence type="ECO:0000313" key="7">
    <source>
        <dbReference type="EMBL" id="RGC18558.1"/>
    </source>
</evidence>
<keyword evidence="5" id="KW-0598">Phosphotransferase system</keyword>
<dbReference type="GO" id="GO:0016020">
    <property type="term" value="C:membrane"/>
    <property type="evidence" value="ECO:0007669"/>
    <property type="project" value="InterPro"/>
</dbReference>
<dbReference type="OrthoDB" id="95460at2"/>
<dbReference type="AlphaFoldDB" id="A0A3E2W4B1"/>
<dbReference type="SUPFAM" id="SSF55804">
    <property type="entry name" value="Phoshotransferase/anion transport protein"/>
    <property type="match status" value="1"/>
</dbReference>
<proteinExistence type="predicted"/>
<evidence type="ECO:0000313" key="8">
    <source>
        <dbReference type="Proteomes" id="UP000260025"/>
    </source>
</evidence>
<keyword evidence="3 7" id="KW-0762">Sugar transport</keyword>
<dbReference type="PROSITE" id="PS00372">
    <property type="entry name" value="PTS_EIIA_TYPE_2_HIS"/>
    <property type="match status" value="1"/>
</dbReference>
<feature type="domain" description="PTS EIIA type-2" evidence="6">
    <location>
        <begin position="1"/>
        <end position="146"/>
    </location>
</feature>
<reference evidence="7 8" key="1">
    <citation type="submission" date="2018-08" db="EMBL/GenBank/DDBJ databases">
        <title>A genome reference for cultivated species of the human gut microbiota.</title>
        <authorList>
            <person name="Zou Y."/>
            <person name="Xue W."/>
            <person name="Luo G."/>
        </authorList>
    </citation>
    <scope>NUCLEOTIDE SEQUENCE [LARGE SCALE GENOMIC DNA]</scope>
    <source>
        <strain evidence="7 8">OF01-2LB</strain>
    </source>
</reference>
<keyword evidence="1" id="KW-0813">Transport</keyword>
<accession>A0A3E2W4B1</accession>
<keyword evidence="4" id="KW-0808">Transferase</keyword>
<name>A0A3E2W4B1_CLOIN</name>
<evidence type="ECO:0000259" key="6">
    <source>
        <dbReference type="PROSITE" id="PS51094"/>
    </source>
</evidence>
<dbReference type="Pfam" id="PF00359">
    <property type="entry name" value="PTS_EIIA_2"/>
    <property type="match status" value="1"/>
</dbReference>
<gene>
    <name evidence="7" type="ORF">DXA38_02350</name>
</gene>
<dbReference type="GO" id="GO:0009401">
    <property type="term" value="P:phosphoenolpyruvate-dependent sugar phosphotransferase system"/>
    <property type="evidence" value="ECO:0007669"/>
    <property type="project" value="UniProtKB-KW"/>
</dbReference>
<dbReference type="InterPro" id="IPR051541">
    <property type="entry name" value="PTS_SugarTrans_NitroReg"/>
</dbReference>
<dbReference type="Gene3D" id="3.40.930.10">
    <property type="entry name" value="Mannitol-specific EII, Chain A"/>
    <property type="match status" value="1"/>
</dbReference>
<evidence type="ECO:0000256" key="3">
    <source>
        <dbReference type="ARBA" id="ARBA00022597"/>
    </source>
</evidence>
<dbReference type="Proteomes" id="UP000260025">
    <property type="component" value="Unassembled WGS sequence"/>
</dbReference>
<dbReference type="RefSeq" id="WP_117441803.1">
    <property type="nucleotide sequence ID" value="NZ_JAJFEN010000008.1"/>
</dbReference>
<evidence type="ECO:0000256" key="4">
    <source>
        <dbReference type="ARBA" id="ARBA00022679"/>
    </source>
</evidence>
<dbReference type="CDD" id="cd00211">
    <property type="entry name" value="PTS_IIA_fru"/>
    <property type="match status" value="1"/>
</dbReference>
<dbReference type="InterPro" id="IPR004715">
    <property type="entry name" value="PTS_IIA_fruc"/>
</dbReference>
<dbReference type="PROSITE" id="PS51094">
    <property type="entry name" value="PTS_EIIA_TYPE_2"/>
    <property type="match status" value="1"/>
</dbReference>
<evidence type="ECO:0000256" key="2">
    <source>
        <dbReference type="ARBA" id="ARBA00022553"/>
    </source>
</evidence>
<dbReference type="NCBIfam" id="TIGR00848">
    <property type="entry name" value="fruA"/>
    <property type="match status" value="1"/>
</dbReference>
<evidence type="ECO:0000256" key="5">
    <source>
        <dbReference type="ARBA" id="ARBA00022683"/>
    </source>
</evidence>
<organism evidence="7 8">
    <name type="scientific">Clostridium innocuum</name>
    <dbReference type="NCBI Taxonomy" id="1522"/>
    <lineage>
        <taxon>Bacteria</taxon>
        <taxon>Bacillati</taxon>
        <taxon>Bacillota</taxon>
        <taxon>Clostridia</taxon>
        <taxon>Eubacteriales</taxon>
        <taxon>Clostridiaceae</taxon>
        <taxon>Clostridium</taxon>
    </lineage>
</organism>
<dbReference type="GO" id="GO:0008982">
    <property type="term" value="F:protein-N(PI)-phosphohistidine-sugar phosphotransferase activity"/>
    <property type="evidence" value="ECO:0007669"/>
    <property type="project" value="InterPro"/>
</dbReference>
<sequence>MFEPEIVKVSSVQFKTKEEIIVHLSQLALDAGKITDVDSYIHAVLEREETASTAVGFGIAIPHGEAVAVRESFVACLHLMQPVTWDHDEVDLVFMIGVPLSSRNKEHLRILAMLSRHLMKEDFRKELRSAGTDHAFYECMKFLENER</sequence>
<dbReference type="PANTHER" id="PTHR47738">
    <property type="entry name" value="PTS SYSTEM FRUCTOSE-LIKE EIIA COMPONENT-RELATED"/>
    <property type="match status" value="1"/>
</dbReference>
<dbReference type="EMBL" id="QVEV01000002">
    <property type="protein sequence ID" value="RGC18558.1"/>
    <property type="molecule type" value="Genomic_DNA"/>
</dbReference>
<protein>
    <submittedName>
        <fullName evidence="7">PTS sugar transporter subunit IIA</fullName>
    </submittedName>
</protein>
<keyword evidence="2" id="KW-0597">Phosphoprotein</keyword>
<comment type="caution">
    <text evidence="7">The sequence shown here is derived from an EMBL/GenBank/DDBJ whole genome shotgun (WGS) entry which is preliminary data.</text>
</comment>
<dbReference type="InterPro" id="IPR002178">
    <property type="entry name" value="PTS_EIIA_type-2_dom"/>
</dbReference>
<dbReference type="PANTHER" id="PTHR47738:SF2">
    <property type="entry name" value="PTS SYSTEM FRUCTOSE-LIKE EIIA COMPONENT"/>
    <property type="match status" value="1"/>
</dbReference>